<accession>A0A6P6CPQ6</accession>
<evidence type="ECO:0000313" key="3">
    <source>
        <dbReference type="RefSeq" id="XP_023389364.1"/>
    </source>
</evidence>
<dbReference type="GeneID" id="111742986"/>
<dbReference type="PROSITE" id="PS51257">
    <property type="entry name" value="PROKAR_LIPOPROTEIN"/>
    <property type="match status" value="1"/>
</dbReference>
<proteinExistence type="predicted"/>
<dbReference type="AlphaFoldDB" id="A0A6P6CPQ6"/>
<dbReference type="InterPro" id="IPR058884">
    <property type="entry name" value="Cys1"/>
</dbReference>
<evidence type="ECO:0000256" key="1">
    <source>
        <dbReference type="SAM" id="MobiDB-lite"/>
    </source>
</evidence>
<dbReference type="CTD" id="192668"/>
<feature type="region of interest" description="Disordered" evidence="1">
    <location>
        <begin position="108"/>
        <end position="147"/>
    </location>
</feature>
<evidence type="ECO:0000313" key="2">
    <source>
        <dbReference type="Proteomes" id="UP000515202"/>
    </source>
</evidence>
<dbReference type="Pfam" id="PF26203">
    <property type="entry name" value="Cys1"/>
    <property type="match status" value="1"/>
</dbReference>
<protein>
    <submittedName>
        <fullName evidence="3">Cystin-1 isoform X2</fullName>
    </submittedName>
</protein>
<name>A0A6P6CPQ6_PTEVA</name>
<reference evidence="3" key="1">
    <citation type="submission" date="2025-08" db="UniProtKB">
        <authorList>
            <consortium name="RefSeq"/>
        </authorList>
    </citation>
    <scope>IDENTIFICATION</scope>
    <source>
        <tissue evidence="3">Kidney</tissue>
    </source>
</reference>
<dbReference type="RefSeq" id="XP_023389364.1">
    <property type="nucleotide sequence ID" value="XM_023533596.1"/>
</dbReference>
<sequence length="165" mass="17778">MRCVWWSGFLVTASCSRLILIYSLRRTGNQLPSHSWVAQVVNSVEGPNPVGLGGKGKAVGRSAVVIEPFLAEAETGNEMFSYGGARARAGKEPHRNLCPLGACIPAGGEEEQTVSPKQSAEDHPGNSSISEAPGSSHKRPERQSAISYDYAEEELMASIEQEYCR</sequence>
<gene>
    <name evidence="3" type="primary">CYS1</name>
</gene>
<dbReference type="Proteomes" id="UP000515202">
    <property type="component" value="Unplaced"/>
</dbReference>
<keyword evidence="2" id="KW-1185">Reference proteome</keyword>
<organism evidence="2 3">
    <name type="scientific">Pteropus vampyrus</name>
    <name type="common">Large flying fox</name>
    <dbReference type="NCBI Taxonomy" id="132908"/>
    <lineage>
        <taxon>Eukaryota</taxon>
        <taxon>Metazoa</taxon>
        <taxon>Chordata</taxon>
        <taxon>Craniata</taxon>
        <taxon>Vertebrata</taxon>
        <taxon>Euteleostomi</taxon>
        <taxon>Mammalia</taxon>
        <taxon>Eutheria</taxon>
        <taxon>Laurasiatheria</taxon>
        <taxon>Chiroptera</taxon>
        <taxon>Yinpterochiroptera</taxon>
        <taxon>Pteropodoidea</taxon>
        <taxon>Pteropodidae</taxon>
        <taxon>Pteropodinae</taxon>
        <taxon>Pteropus</taxon>
    </lineage>
</organism>